<dbReference type="VEuPathDB" id="FungiDB:JI435_441030"/>
<evidence type="ECO:0000313" key="1">
    <source>
        <dbReference type="EMBL" id="QRD02519.1"/>
    </source>
</evidence>
<proteinExistence type="predicted"/>
<gene>
    <name evidence="1" type="ORF">JI435_441030</name>
</gene>
<sequence length="62" mass="7063">MLAASSDVWRLKTQRLRETWRSKTFKGRAFADCSPLAEILQPELHNLKTPLFGLAVAAFNLF</sequence>
<accession>A0A7U2FC17</accession>
<dbReference type="AlphaFoldDB" id="A0A7U2FC17"/>
<keyword evidence="2" id="KW-1185">Reference proteome</keyword>
<name>A0A7U2FC17_PHANO</name>
<reference evidence="2" key="1">
    <citation type="journal article" date="2021" name="BMC Genomics">
        <title>Chromosome-level genome assembly and manually-curated proteome of model necrotroph Parastagonospora nodorum Sn15 reveals a genome-wide trove of candidate effector homologs, and redundancy of virulence-related functions within an accessory chromosome.</title>
        <authorList>
            <person name="Bertazzoni S."/>
            <person name="Jones D.A.B."/>
            <person name="Phan H.T."/>
            <person name="Tan K.-C."/>
            <person name="Hane J.K."/>
        </authorList>
    </citation>
    <scope>NUCLEOTIDE SEQUENCE [LARGE SCALE GENOMIC DNA]</scope>
    <source>
        <strain evidence="2">SN15 / ATCC MYA-4574 / FGSC 10173)</strain>
    </source>
</reference>
<organism evidence="1 2">
    <name type="scientific">Phaeosphaeria nodorum (strain SN15 / ATCC MYA-4574 / FGSC 10173)</name>
    <name type="common">Glume blotch fungus</name>
    <name type="synonym">Parastagonospora nodorum</name>
    <dbReference type="NCBI Taxonomy" id="321614"/>
    <lineage>
        <taxon>Eukaryota</taxon>
        <taxon>Fungi</taxon>
        <taxon>Dikarya</taxon>
        <taxon>Ascomycota</taxon>
        <taxon>Pezizomycotina</taxon>
        <taxon>Dothideomycetes</taxon>
        <taxon>Pleosporomycetidae</taxon>
        <taxon>Pleosporales</taxon>
        <taxon>Pleosporineae</taxon>
        <taxon>Phaeosphaeriaceae</taxon>
        <taxon>Parastagonospora</taxon>
    </lineage>
</organism>
<protein>
    <submittedName>
        <fullName evidence="1">Uncharacterized protein</fullName>
    </submittedName>
</protein>
<dbReference type="Proteomes" id="UP000663193">
    <property type="component" value="Chromosome 14"/>
</dbReference>
<dbReference type="EMBL" id="CP069036">
    <property type="protein sequence ID" value="QRD02519.1"/>
    <property type="molecule type" value="Genomic_DNA"/>
</dbReference>
<evidence type="ECO:0000313" key="2">
    <source>
        <dbReference type="Proteomes" id="UP000663193"/>
    </source>
</evidence>